<dbReference type="SUPFAM" id="SSF55083">
    <property type="entry name" value="6-hydroxymethyl-7,8-dihydropterin pyrophosphokinase, HPPK"/>
    <property type="match status" value="1"/>
</dbReference>
<comment type="function">
    <text evidence="10">Catalyzes the transfer of pyrophosphate from adenosine triphosphate (ATP) to 6-hydroxymethyl-7,8-dihydropterin, an enzymatic step in folate biosynthesis pathway.</text>
</comment>
<proteinExistence type="inferred from homology"/>
<evidence type="ECO:0000256" key="4">
    <source>
        <dbReference type="ARBA" id="ARBA00016218"/>
    </source>
</evidence>
<evidence type="ECO:0000313" key="14">
    <source>
        <dbReference type="EMBL" id="PTM47671.1"/>
    </source>
</evidence>
<keyword evidence="7 14" id="KW-0418">Kinase</keyword>
<evidence type="ECO:0000256" key="11">
    <source>
        <dbReference type="ARBA" id="ARBA00029766"/>
    </source>
</evidence>
<keyword evidence="9" id="KW-0289">Folate biosynthesis</keyword>
<dbReference type="PANTHER" id="PTHR43071:SF1">
    <property type="entry name" value="2-AMINO-4-HYDROXY-6-HYDROXYMETHYLDIHYDROPTERIDINE PYROPHOSPHOKINASE"/>
    <property type="match status" value="1"/>
</dbReference>
<organism evidence="14 15">
    <name type="scientific">Sphingomonas aerolata</name>
    <dbReference type="NCBI Taxonomy" id="185951"/>
    <lineage>
        <taxon>Bacteria</taxon>
        <taxon>Pseudomonadati</taxon>
        <taxon>Pseudomonadota</taxon>
        <taxon>Alphaproteobacteria</taxon>
        <taxon>Sphingomonadales</taxon>
        <taxon>Sphingomonadaceae</taxon>
        <taxon>Sphingomonas</taxon>
    </lineage>
</organism>
<evidence type="ECO:0000256" key="5">
    <source>
        <dbReference type="ARBA" id="ARBA00022679"/>
    </source>
</evidence>
<comment type="pathway">
    <text evidence="1">Cofactor biosynthesis; tetrahydrofolate biosynthesis; 2-amino-4-hydroxy-6-hydroxymethyl-7,8-dihydropteridine diphosphate from 7,8-dihydroneopterin triphosphate: step 4/4.</text>
</comment>
<dbReference type="PROSITE" id="PS00794">
    <property type="entry name" value="HPPK"/>
    <property type="match status" value="1"/>
</dbReference>
<accession>A0A2T4YV89</accession>
<dbReference type="Pfam" id="PF01288">
    <property type="entry name" value="HPPK"/>
    <property type="match status" value="1"/>
</dbReference>
<name>A0A2T4YV89_9SPHN</name>
<evidence type="ECO:0000256" key="9">
    <source>
        <dbReference type="ARBA" id="ARBA00022909"/>
    </source>
</evidence>
<evidence type="ECO:0000256" key="3">
    <source>
        <dbReference type="ARBA" id="ARBA00013253"/>
    </source>
</evidence>
<evidence type="ECO:0000256" key="8">
    <source>
        <dbReference type="ARBA" id="ARBA00022840"/>
    </source>
</evidence>
<dbReference type="InterPro" id="IPR000550">
    <property type="entry name" value="Hppk"/>
</dbReference>
<keyword evidence="5" id="KW-0808">Transferase</keyword>
<dbReference type="GO" id="GO:0046654">
    <property type="term" value="P:tetrahydrofolate biosynthetic process"/>
    <property type="evidence" value="ECO:0007669"/>
    <property type="project" value="UniProtKB-UniPathway"/>
</dbReference>
<dbReference type="EMBL" id="PZZN01000001">
    <property type="protein sequence ID" value="PTM47671.1"/>
    <property type="molecule type" value="Genomic_DNA"/>
</dbReference>
<dbReference type="Gene3D" id="3.30.70.560">
    <property type="entry name" value="7,8-Dihydro-6-hydroxymethylpterin-pyrophosphokinase HPPK"/>
    <property type="match status" value="1"/>
</dbReference>
<dbReference type="GO" id="GO:0003848">
    <property type="term" value="F:2-amino-4-hydroxy-6-hydroxymethyldihydropteridine diphosphokinase activity"/>
    <property type="evidence" value="ECO:0007669"/>
    <property type="project" value="UniProtKB-EC"/>
</dbReference>
<dbReference type="GO" id="GO:0016301">
    <property type="term" value="F:kinase activity"/>
    <property type="evidence" value="ECO:0007669"/>
    <property type="project" value="UniProtKB-KW"/>
</dbReference>
<dbReference type="PANTHER" id="PTHR43071">
    <property type="entry name" value="2-AMINO-4-HYDROXY-6-HYDROXYMETHYLDIHYDROPTERIDINE PYROPHOSPHOKINASE"/>
    <property type="match status" value="1"/>
</dbReference>
<evidence type="ECO:0000256" key="1">
    <source>
        <dbReference type="ARBA" id="ARBA00005051"/>
    </source>
</evidence>
<evidence type="ECO:0000256" key="7">
    <source>
        <dbReference type="ARBA" id="ARBA00022777"/>
    </source>
</evidence>
<dbReference type="GO" id="GO:0046656">
    <property type="term" value="P:folic acid biosynthetic process"/>
    <property type="evidence" value="ECO:0007669"/>
    <property type="project" value="UniProtKB-KW"/>
</dbReference>
<feature type="domain" description="7,8-dihydro-6-hydroxymethylpterin-pyrophosphokinase" evidence="13">
    <location>
        <begin position="88"/>
        <end position="99"/>
    </location>
</feature>
<reference evidence="14 15" key="1">
    <citation type="submission" date="2018-04" db="EMBL/GenBank/DDBJ databases">
        <title>Genomic Encyclopedia of Type Strains, Phase III (KMG-III): the genomes of soil and plant-associated and newly described type strains.</title>
        <authorList>
            <person name="Whitman W."/>
        </authorList>
    </citation>
    <scope>NUCLEOTIDE SEQUENCE [LARGE SCALE GENOMIC DNA]</scope>
    <source>
        <strain evidence="14 15">NW12</strain>
    </source>
</reference>
<protein>
    <recommendedName>
        <fullName evidence="4">2-amino-4-hydroxy-6-hydroxymethyldihydropteridine pyrophosphokinase</fullName>
        <ecNumber evidence="3">2.7.6.3</ecNumber>
    </recommendedName>
    <alternativeName>
        <fullName evidence="11">6-hydroxymethyl-7,8-dihydropterin pyrophosphokinase</fullName>
    </alternativeName>
    <alternativeName>
        <fullName evidence="12">7,8-dihydro-6-hydroxymethylpterin-pyrophosphokinase</fullName>
    </alternativeName>
</protein>
<comment type="caution">
    <text evidence="14">The sequence shown here is derived from an EMBL/GenBank/DDBJ whole genome shotgun (WGS) entry which is preliminary data.</text>
</comment>
<evidence type="ECO:0000256" key="6">
    <source>
        <dbReference type="ARBA" id="ARBA00022741"/>
    </source>
</evidence>
<keyword evidence="15" id="KW-1185">Reference proteome</keyword>
<evidence type="ECO:0000313" key="15">
    <source>
        <dbReference type="Proteomes" id="UP000240996"/>
    </source>
</evidence>
<sequence>MERTTYAIALGSNRRGIHGAPAATIRAALAAVGGVVAVSPIIASAPLGPSIRRYANAVALIETDDSPPVLLARLKRVETAFGRRRGRRWGSRVIDLDIILWSGGVWRGPGLTVPHAAYRDRGFVLAPLARIAPRWRDPLTGQSVRHLAHKVDRPRLRP</sequence>
<dbReference type="RefSeq" id="WP_107930802.1">
    <property type="nucleotide sequence ID" value="NZ_PZZN01000001.1"/>
</dbReference>
<keyword evidence="6" id="KW-0547">Nucleotide-binding</keyword>
<evidence type="ECO:0000259" key="13">
    <source>
        <dbReference type="PROSITE" id="PS00794"/>
    </source>
</evidence>
<keyword evidence="8" id="KW-0067">ATP-binding</keyword>
<dbReference type="EC" id="2.7.6.3" evidence="3"/>
<evidence type="ECO:0000256" key="2">
    <source>
        <dbReference type="ARBA" id="ARBA00005810"/>
    </source>
</evidence>
<dbReference type="UniPathway" id="UPA00077">
    <property type="reaction ID" value="UER00155"/>
</dbReference>
<dbReference type="GO" id="GO:0005524">
    <property type="term" value="F:ATP binding"/>
    <property type="evidence" value="ECO:0007669"/>
    <property type="project" value="UniProtKB-KW"/>
</dbReference>
<gene>
    <name evidence="14" type="ORF">C8J24_1072</name>
</gene>
<dbReference type="AlphaFoldDB" id="A0A2T4YV89"/>
<comment type="similarity">
    <text evidence="2">Belongs to the HPPK family.</text>
</comment>
<dbReference type="InterPro" id="IPR035907">
    <property type="entry name" value="Hppk_sf"/>
</dbReference>
<evidence type="ECO:0000256" key="12">
    <source>
        <dbReference type="ARBA" id="ARBA00033413"/>
    </source>
</evidence>
<evidence type="ECO:0000256" key="10">
    <source>
        <dbReference type="ARBA" id="ARBA00029409"/>
    </source>
</evidence>
<dbReference type="NCBIfam" id="TIGR01498">
    <property type="entry name" value="folK"/>
    <property type="match status" value="1"/>
</dbReference>
<dbReference type="Proteomes" id="UP000240996">
    <property type="component" value="Unassembled WGS sequence"/>
</dbReference>